<dbReference type="EMBL" id="MLKD01000003">
    <property type="protein sequence ID" value="OQE28303.1"/>
    <property type="molecule type" value="Genomic_DNA"/>
</dbReference>
<dbReference type="InterPro" id="IPR000073">
    <property type="entry name" value="AB_hydrolase_1"/>
</dbReference>
<proteinExistence type="inferred from homology"/>
<dbReference type="SUPFAM" id="SSF53474">
    <property type="entry name" value="alpha/beta-Hydrolases"/>
    <property type="match status" value="1"/>
</dbReference>
<dbReference type="InterPro" id="IPR013595">
    <property type="entry name" value="Pept_S33_TAP-like_C"/>
</dbReference>
<keyword evidence="7" id="KW-1185">Reference proteome</keyword>
<feature type="domain" description="AB hydrolase-1" evidence="4">
    <location>
        <begin position="116"/>
        <end position="264"/>
    </location>
</feature>
<gene>
    <name evidence="6" type="ORF">PENSTE_c003G00669</name>
</gene>
<protein>
    <submittedName>
        <fullName evidence="6">Uncharacterized protein</fullName>
    </submittedName>
</protein>
<reference evidence="7" key="1">
    <citation type="journal article" date="2017" name="Nat. Microbiol.">
        <title>Global analysis of biosynthetic gene clusters reveals vast potential of secondary metabolite production in Penicillium species.</title>
        <authorList>
            <person name="Nielsen J.C."/>
            <person name="Grijseels S."/>
            <person name="Prigent S."/>
            <person name="Ji B."/>
            <person name="Dainat J."/>
            <person name="Nielsen K.F."/>
            <person name="Frisvad J.C."/>
            <person name="Workman M."/>
            <person name="Nielsen J."/>
        </authorList>
    </citation>
    <scope>NUCLEOTIDE SEQUENCE [LARGE SCALE GENOMIC DNA]</scope>
    <source>
        <strain evidence="7">IBT 24891</strain>
    </source>
</reference>
<evidence type="ECO:0000259" key="4">
    <source>
        <dbReference type="Pfam" id="PF00561"/>
    </source>
</evidence>
<evidence type="ECO:0000259" key="5">
    <source>
        <dbReference type="Pfam" id="PF08386"/>
    </source>
</evidence>
<dbReference type="PANTHER" id="PTHR43248">
    <property type="entry name" value="2-SUCCINYL-6-HYDROXY-2,4-CYCLOHEXADIENE-1-CARBOXYLATE SYNTHASE"/>
    <property type="match status" value="1"/>
</dbReference>
<dbReference type="Pfam" id="PF08386">
    <property type="entry name" value="Abhydrolase_4"/>
    <property type="match status" value="1"/>
</dbReference>
<dbReference type="GO" id="GO:0017000">
    <property type="term" value="P:antibiotic biosynthetic process"/>
    <property type="evidence" value="ECO:0007669"/>
    <property type="project" value="UniProtKB-ARBA"/>
</dbReference>
<keyword evidence="3" id="KW-0472">Membrane</keyword>
<keyword evidence="2" id="KW-0378">Hydrolase</keyword>
<dbReference type="GO" id="GO:0016787">
    <property type="term" value="F:hydrolase activity"/>
    <property type="evidence" value="ECO:0007669"/>
    <property type="project" value="UniProtKB-KW"/>
</dbReference>
<feature type="transmembrane region" description="Helical" evidence="3">
    <location>
        <begin position="29"/>
        <end position="48"/>
    </location>
</feature>
<evidence type="ECO:0000256" key="3">
    <source>
        <dbReference type="SAM" id="Phobius"/>
    </source>
</evidence>
<feature type="domain" description="Peptidase S33 tripeptidyl aminopeptidase-like C-terminal" evidence="5">
    <location>
        <begin position="432"/>
        <end position="532"/>
    </location>
</feature>
<dbReference type="AlphaFoldDB" id="A0A1V6TRX0"/>
<comment type="caution">
    <text evidence="6">The sequence shown here is derived from an EMBL/GenBank/DDBJ whole genome shotgun (WGS) entry which is preliminary data.</text>
</comment>
<comment type="similarity">
    <text evidence="1">Belongs to the peptidase S33 family.</text>
</comment>
<dbReference type="GO" id="GO:0072330">
    <property type="term" value="P:monocarboxylic acid biosynthetic process"/>
    <property type="evidence" value="ECO:0007669"/>
    <property type="project" value="UniProtKB-ARBA"/>
</dbReference>
<dbReference type="InterPro" id="IPR029058">
    <property type="entry name" value="AB_hydrolase_fold"/>
</dbReference>
<evidence type="ECO:0000313" key="7">
    <source>
        <dbReference type="Proteomes" id="UP000191285"/>
    </source>
</evidence>
<organism evidence="6 7">
    <name type="scientific">Penicillium steckii</name>
    <dbReference type="NCBI Taxonomy" id="303698"/>
    <lineage>
        <taxon>Eukaryota</taxon>
        <taxon>Fungi</taxon>
        <taxon>Dikarya</taxon>
        <taxon>Ascomycota</taxon>
        <taxon>Pezizomycotina</taxon>
        <taxon>Eurotiomycetes</taxon>
        <taxon>Eurotiomycetidae</taxon>
        <taxon>Eurotiales</taxon>
        <taxon>Aspergillaceae</taxon>
        <taxon>Penicillium</taxon>
    </lineage>
</organism>
<dbReference type="Pfam" id="PF00561">
    <property type="entry name" value="Abhydrolase_1"/>
    <property type="match status" value="1"/>
</dbReference>
<evidence type="ECO:0000313" key="6">
    <source>
        <dbReference type="EMBL" id="OQE28303.1"/>
    </source>
</evidence>
<dbReference type="InterPro" id="IPR051601">
    <property type="entry name" value="Serine_prot/Carboxylest_S33"/>
</dbReference>
<accession>A0A1V6TRX0</accession>
<keyword evidence="3" id="KW-1133">Transmembrane helix</keyword>
<evidence type="ECO:0000256" key="2">
    <source>
        <dbReference type="ARBA" id="ARBA00022801"/>
    </source>
</evidence>
<name>A0A1V6TRX0_9EURO</name>
<dbReference type="PANTHER" id="PTHR43248:SF25">
    <property type="entry name" value="AB HYDROLASE-1 DOMAIN-CONTAINING PROTEIN-RELATED"/>
    <property type="match status" value="1"/>
</dbReference>
<dbReference type="OrthoDB" id="425534at2759"/>
<keyword evidence="3" id="KW-0812">Transmembrane</keyword>
<sequence length="579" mass="65606">MTELVMDEKYTSRGSSWSRQKDLRPKNHLIVALFIMCCYLSFYGWSGISQAKDGPNYFEYSDENINWKPCNNSNSLPLECSSIKVPIDQFDLEHPRNETFIIPLIRMRGINATQNLFLNPGGPGASGFDLLHRRGEQLKAIIGEGFHLVSFDPRGVNNSVPRASCYPDERTRQELSRVRSLDVLSDSPEVFAWAKNFIQACPDTMGEYAKYLNTPQTAADMNDILDALGQEDMIYWGFSYGSLLGQTYAGLFPERSKRIIIDGVIDQFDWYGGLFEAQSLVDTDMVLDGFFEECVKSGPERCPLARMAATKKELRGKVLSSMTVLQDQPISVYINKSIHGLLDYEKLWFNGVFPALHKPSMWSELAHNMYNVFQGNATDAFLAYGNQEAQKWRHEAFEFITLNDGISGPEHWPQDRQTFLDKIAPLFNLSLFSPVQSKNYYLRQQWTVSRTHSYVPRKNMKTAHPLLILSTTYDPVCPLIAAKTANEAFEGSKIVEVSGYGHCSIAVPSLCLAKYVRAFLYEGRLPHTYTQCEVDSPYFHESDKSGQSSPQRVFEDTEEAEIHLAQVLLADGWDFASAN</sequence>
<evidence type="ECO:0000256" key="1">
    <source>
        <dbReference type="ARBA" id="ARBA00010088"/>
    </source>
</evidence>
<dbReference type="Gene3D" id="3.40.50.1820">
    <property type="entry name" value="alpha/beta hydrolase"/>
    <property type="match status" value="1"/>
</dbReference>
<dbReference type="STRING" id="303698.A0A1V6TRX0"/>
<dbReference type="Proteomes" id="UP000191285">
    <property type="component" value="Unassembled WGS sequence"/>
</dbReference>